<gene>
    <name evidence="2" type="ORF">CA834_00800</name>
</gene>
<organism evidence="2 3">
    <name type="scientific">Winogradskyella aurantia</name>
    <dbReference type="NCBI Taxonomy" id="1915063"/>
    <lineage>
        <taxon>Bacteria</taxon>
        <taxon>Pseudomonadati</taxon>
        <taxon>Bacteroidota</taxon>
        <taxon>Flavobacteriia</taxon>
        <taxon>Flavobacteriales</taxon>
        <taxon>Flavobacteriaceae</taxon>
        <taxon>Winogradskyella</taxon>
    </lineage>
</organism>
<accession>A0A265UZF5</accession>
<keyword evidence="3" id="KW-1185">Reference proteome</keyword>
<dbReference type="RefSeq" id="WP_094966760.1">
    <property type="nucleotide sequence ID" value="NZ_NGJN01000001.1"/>
</dbReference>
<evidence type="ECO:0000313" key="2">
    <source>
        <dbReference type="EMBL" id="OZV70685.1"/>
    </source>
</evidence>
<dbReference type="Proteomes" id="UP000216840">
    <property type="component" value="Unassembled WGS sequence"/>
</dbReference>
<feature type="transmembrane region" description="Helical" evidence="1">
    <location>
        <begin position="20"/>
        <end position="41"/>
    </location>
</feature>
<proteinExistence type="predicted"/>
<evidence type="ECO:0000313" key="3">
    <source>
        <dbReference type="Proteomes" id="UP000216840"/>
    </source>
</evidence>
<feature type="transmembrane region" description="Helical" evidence="1">
    <location>
        <begin position="53"/>
        <end position="73"/>
    </location>
</feature>
<keyword evidence="1" id="KW-1133">Transmembrane helix</keyword>
<reference evidence="2 3" key="1">
    <citation type="submission" date="2017-05" db="EMBL/GenBank/DDBJ databases">
        <title>The draft genome sequence of Idiomarina salinarum WNB302.</title>
        <authorList>
            <person name="Sun Y."/>
            <person name="Chen B."/>
            <person name="Du Z."/>
        </authorList>
    </citation>
    <scope>NUCLEOTIDE SEQUENCE [LARGE SCALE GENOMIC DNA]</scope>
    <source>
        <strain evidence="2 3">WNB302</strain>
    </source>
</reference>
<keyword evidence="1" id="KW-0472">Membrane</keyword>
<protein>
    <submittedName>
        <fullName evidence="2">Uncharacterized protein</fullName>
    </submittedName>
</protein>
<evidence type="ECO:0000256" key="1">
    <source>
        <dbReference type="SAM" id="Phobius"/>
    </source>
</evidence>
<name>A0A265UZF5_9FLAO</name>
<keyword evidence="1" id="KW-0812">Transmembrane</keyword>
<dbReference type="EMBL" id="NGJN01000001">
    <property type="protein sequence ID" value="OZV70685.1"/>
    <property type="molecule type" value="Genomic_DNA"/>
</dbReference>
<comment type="caution">
    <text evidence="2">The sequence shown here is derived from an EMBL/GenBank/DDBJ whole genome shotgun (WGS) entry which is preliminary data.</text>
</comment>
<sequence>MNAEKIIISESNRPIWQIPIAALCFTIAFGFMAYKVFLWLTSDVPLDINSSDFHIAIYFSAIGVSFTYTKRIYIHLEDSKFRPTFEVGPLKFGKWKTIKHYEYVSVFHQPLTDGSYIYEVNLWYDNNKHFQLYEKNDYKEAFLIGYELSEELGIDLLDATVPNDFKWIDKEAWKTKMNDSIETQNPKT</sequence>
<dbReference type="AlphaFoldDB" id="A0A265UZF5"/>
<dbReference type="OrthoDB" id="1200950at2"/>